<reference evidence="6 7" key="1">
    <citation type="journal article" date="2009" name="J. Bacteriol.">
        <title>Complete genome sequence of the anaerobic, protein-degrading hyperthermophilic crenarchaeon Desulfurococcus kamchatkensis.</title>
        <authorList>
            <person name="Ravin N.V."/>
            <person name="Mardanov A.V."/>
            <person name="Beletsky A.V."/>
            <person name="Kublanov I.V."/>
            <person name="Kolganova T.V."/>
            <person name="Lebedinsky A.V."/>
            <person name="Chernyh N.A."/>
            <person name="Bonch-Osmolovskaya E.A."/>
            <person name="Skryabin K.G."/>
        </authorList>
    </citation>
    <scope>NUCLEOTIDE SEQUENCE [LARGE SCALE GENOMIC DNA]</scope>
    <source>
        <strain evidence="7">DSM 18924 / JCM 16383 / VKM B-2413 / 1221n</strain>
    </source>
</reference>
<evidence type="ECO:0000256" key="3">
    <source>
        <dbReference type="ARBA" id="ARBA00022777"/>
    </source>
</evidence>
<dbReference type="InterPro" id="IPR002173">
    <property type="entry name" value="Carboh/pur_kinase_PfkB_CS"/>
</dbReference>
<evidence type="ECO:0000256" key="1">
    <source>
        <dbReference type="ARBA" id="ARBA00010688"/>
    </source>
</evidence>
<name>B8D4B0_DESA1</name>
<dbReference type="PANTHER" id="PTHR10584">
    <property type="entry name" value="SUGAR KINASE"/>
    <property type="match status" value="1"/>
</dbReference>
<dbReference type="Pfam" id="PF00294">
    <property type="entry name" value="PfkB"/>
    <property type="match status" value="1"/>
</dbReference>
<dbReference type="RefSeq" id="WP_012608282.1">
    <property type="nucleotide sequence ID" value="NC_011766.1"/>
</dbReference>
<evidence type="ECO:0000259" key="5">
    <source>
        <dbReference type="Pfam" id="PF00294"/>
    </source>
</evidence>
<proteinExistence type="inferred from homology"/>
<dbReference type="eggNOG" id="arCOG00014">
    <property type="taxonomic scope" value="Archaea"/>
</dbReference>
<keyword evidence="3 4" id="KW-0418">Kinase</keyword>
<dbReference type="KEGG" id="dka:DKAM_0615"/>
<protein>
    <submittedName>
        <fullName evidence="6">ATP-dependent 6-phosphofructokinase</fullName>
    </submittedName>
</protein>
<dbReference type="InterPro" id="IPR011611">
    <property type="entry name" value="PfkB_dom"/>
</dbReference>
<dbReference type="STRING" id="490899.DKAM_0615"/>
<keyword evidence="2 4" id="KW-0808">Transferase</keyword>
<dbReference type="HOGENOM" id="CLU_027634_6_0_2"/>
<dbReference type="GeneID" id="7170812"/>
<dbReference type="GO" id="GO:0006796">
    <property type="term" value="P:phosphate-containing compound metabolic process"/>
    <property type="evidence" value="ECO:0007669"/>
    <property type="project" value="UniProtKB-ARBA"/>
</dbReference>
<dbReference type="InterPro" id="IPR002139">
    <property type="entry name" value="Ribo/fructo_kinase"/>
</dbReference>
<comment type="similarity">
    <text evidence="1 4">Belongs to the carbohydrate kinase PfkB family.</text>
</comment>
<dbReference type="EMBL" id="CP001140">
    <property type="protein sequence ID" value="ACL10941.1"/>
    <property type="molecule type" value="Genomic_DNA"/>
</dbReference>
<gene>
    <name evidence="6" type="ordered locus">DKAM_0615</name>
</gene>
<dbReference type="Gene3D" id="3.40.1190.20">
    <property type="match status" value="1"/>
</dbReference>
<evidence type="ECO:0000313" key="7">
    <source>
        <dbReference type="Proteomes" id="UP000006903"/>
    </source>
</evidence>
<evidence type="ECO:0000256" key="4">
    <source>
        <dbReference type="RuleBase" id="RU003704"/>
    </source>
</evidence>
<dbReference type="AlphaFoldDB" id="B8D4B0"/>
<dbReference type="PROSITE" id="PS00583">
    <property type="entry name" value="PFKB_KINASES_1"/>
    <property type="match status" value="1"/>
</dbReference>
<feature type="domain" description="Carbohydrate kinase PfkB" evidence="5">
    <location>
        <begin position="7"/>
        <end position="290"/>
    </location>
</feature>
<dbReference type="PANTHER" id="PTHR10584:SF166">
    <property type="entry name" value="RIBOKINASE"/>
    <property type="match status" value="1"/>
</dbReference>
<evidence type="ECO:0000313" key="6">
    <source>
        <dbReference type="EMBL" id="ACL10941.1"/>
    </source>
</evidence>
<dbReference type="GO" id="GO:0016301">
    <property type="term" value="F:kinase activity"/>
    <property type="evidence" value="ECO:0007669"/>
    <property type="project" value="UniProtKB-KW"/>
</dbReference>
<dbReference type="Proteomes" id="UP000006903">
    <property type="component" value="Chromosome"/>
</dbReference>
<organism evidence="6 7">
    <name type="scientific">Desulfurococcus amylolyticus (strain DSM 18924 / JCM 16383 / VKM B-2413 / 1221n)</name>
    <name type="common">Desulfurococcus kamchatkensis</name>
    <dbReference type="NCBI Taxonomy" id="490899"/>
    <lineage>
        <taxon>Archaea</taxon>
        <taxon>Thermoproteota</taxon>
        <taxon>Thermoprotei</taxon>
        <taxon>Desulfurococcales</taxon>
        <taxon>Desulfurococcaceae</taxon>
        <taxon>Desulfurococcus</taxon>
    </lineage>
</organism>
<dbReference type="PROSITE" id="PS00584">
    <property type="entry name" value="PFKB_KINASES_2"/>
    <property type="match status" value="1"/>
</dbReference>
<dbReference type="SUPFAM" id="SSF53613">
    <property type="entry name" value="Ribokinase-like"/>
    <property type="match status" value="1"/>
</dbReference>
<accession>B8D4B0</accession>
<dbReference type="CDD" id="cd01942">
    <property type="entry name" value="ribokinase_group_A"/>
    <property type="match status" value="1"/>
</dbReference>
<sequence>MVNKSIDVVTVGHALVDIRIVVNEFPTIDLESKVLNQSWGSGGSAVNVAIGVRRLGMKSSLIARVGFDSFGRIIVDELLREGVDISGLRIGFTQTGFTIVAINNRGEIMMYGYKGAAEELVPDDISEYAISRARWMHIASLRLDTTIRAIELARKHGLTISWDPGRVLASQGLSNLKDVVANVDYIMLNEKEARLMTGIDDYREAAKVIANETSAVILLKRGSKGVYVLSKEYTGEIPAYLVENVIDTTGAGDAFASGFITGILRGYMLRKAVQYGNAVAALKIKKLGSHQVPQHDEVVEFIWEREQG</sequence>
<evidence type="ECO:0000256" key="2">
    <source>
        <dbReference type="ARBA" id="ARBA00022679"/>
    </source>
</evidence>
<dbReference type="InterPro" id="IPR029056">
    <property type="entry name" value="Ribokinase-like"/>
</dbReference>
<dbReference type="PRINTS" id="PR00990">
    <property type="entry name" value="RIBOKINASE"/>
</dbReference>